<proteinExistence type="predicted"/>
<keyword evidence="2" id="KW-1185">Reference proteome</keyword>
<organism evidence="1 2">
    <name type="scientific">Pedobacter endophyticus</name>
    <dbReference type="NCBI Taxonomy" id="2789740"/>
    <lineage>
        <taxon>Bacteria</taxon>
        <taxon>Pseudomonadati</taxon>
        <taxon>Bacteroidota</taxon>
        <taxon>Sphingobacteriia</taxon>
        <taxon>Sphingobacteriales</taxon>
        <taxon>Sphingobacteriaceae</taxon>
        <taxon>Pedobacter</taxon>
    </lineage>
</organism>
<evidence type="ECO:0000313" key="1">
    <source>
        <dbReference type="EMBL" id="QPH38927.1"/>
    </source>
</evidence>
<dbReference type="EMBL" id="CP064939">
    <property type="protein sequence ID" value="QPH38927.1"/>
    <property type="molecule type" value="Genomic_DNA"/>
</dbReference>
<sequence>MSAEELFKISNPDLQPKSNIANKVRNTSLPKTKPLLPLYEAISNSIHSIKELSRLQVVNGRIIINLIRNGSSELLKDLPEVDDYPIHSIEIIDNGLGFNDDNMGYFIEADTDHKIEIGGKGVGRFVCLKAFKKIEVKSHFEADEKLITRTFEYRNTKEGIHNFDQSAADEHRERTTRILLSEYREEYQKHVPMNLFQIARDIVSHFLLYFIEDSVPEIIVRNQNNHEVNCKNLYNTEFQKEIQMGTFIIPDSEFKLYLTKSYKSQSHKIHYCAHHRSVKEEGLISKIPDLGKYSIKEGETQFYYQAYVVSNFLDNHVDTERVGFDFPTDDDEEEMTVTQEITLYKIRNKAVDKIEELLSDYLSEVRETKINNYRPTVNDELPQYRAVFKNRLDEVKKLPPSLPKQKLDIELYRIEANWKIEVKEEAAKLIEERKDIQNLEEYKNRYEKFLQQFNEIGQVDLARYIVHRKTVIDLLDQFLNINQSEKFQDEDIIHNIFFPIKSNSDEVLPENQNLWLLDERLTYHTFLSSDKSFDKINELEVQSHDRTDLIIYNDALAFSEDKRAPHNSFTIVEFKKPQRNNFHDYDSEKNPMEQCERYIESLLMGKVKDRTGRFITVEPNTPFYVYIVCDITPSLEKILRNREYIQTPDKLGYFTVKSQYYKAYIEVLPFEKVLKDAQKRNRILFDKLGIS</sequence>
<dbReference type="KEGG" id="pex:IZT61_17955"/>
<dbReference type="RefSeq" id="WP_196098402.1">
    <property type="nucleotide sequence ID" value="NZ_CP064939.1"/>
</dbReference>
<keyword evidence="1" id="KW-0067">ATP-binding</keyword>
<dbReference type="AlphaFoldDB" id="A0A7U3Q5L7"/>
<keyword evidence="1" id="KW-0547">Nucleotide-binding</keyword>
<dbReference type="Gene3D" id="3.30.565.10">
    <property type="entry name" value="Histidine kinase-like ATPase, C-terminal domain"/>
    <property type="match status" value="1"/>
</dbReference>
<dbReference type="Proteomes" id="UP000594759">
    <property type="component" value="Chromosome"/>
</dbReference>
<protein>
    <submittedName>
        <fullName evidence="1">ATP-binding protein</fullName>
    </submittedName>
</protein>
<dbReference type="InterPro" id="IPR036890">
    <property type="entry name" value="HATPase_C_sf"/>
</dbReference>
<reference evidence="1 2" key="1">
    <citation type="submission" date="2020-11" db="EMBL/GenBank/DDBJ databases">
        <title>Pedobacter endophytica, an endophytic bacteria isolated form Carex pumila.</title>
        <authorList>
            <person name="Peng Y."/>
            <person name="Jiang L."/>
            <person name="Lee J."/>
        </authorList>
    </citation>
    <scope>NUCLEOTIDE SEQUENCE [LARGE SCALE GENOMIC DNA]</scope>
    <source>
        <strain evidence="1 2">JBR3-12</strain>
    </source>
</reference>
<dbReference type="GO" id="GO:0005524">
    <property type="term" value="F:ATP binding"/>
    <property type="evidence" value="ECO:0007669"/>
    <property type="project" value="UniProtKB-KW"/>
</dbReference>
<evidence type="ECO:0000313" key="2">
    <source>
        <dbReference type="Proteomes" id="UP000594759"/>
    </source>
</evidence>
<gene>
    <name evidence="1" type="ORF">IZT61_17955</name>
</gene>
<dbReference type="SUPFAM" id="SSF55874">
    <property type="entry name" value="ATPase domain of HSP90 chaperone/DNA topoisomerase II/histidine kinase"/>
    <property type="match status" value="1"/>
</dbReference>
<name>A0A7U3Q5L7_9SPHI</name>
<accession>A0A7U3Q5L7</accession>